<comment type="subcellular location">
    <subcellularLocation>
        <location evidence="2">Cell membrane</location>
        <topology evidence="2">Multi-pass membrane protein</topology>
    </subcellularLocation>
</comment>
<evidence type="ECO:0000256" key="16">
    <source>
        <dbReference type="ARBA" id="ARBA00023209"/>
    </source>
</evidence>
<dbReference type="RefSeq" id="WP_004573427.1">
    <property type="nucleotide sequence ID" value="NZ_AFGF01000126.1"/>
</dbReference>
<accession>F7NL82</accession>
<reference evidence="20 21" key="1">
    <citation type="journal article" date="2011" name="EMBO J.">
        <title>Structural diversity of bacterial flagellar motors.</title>
        <authorList>
            <person name="Chen S."/>
            <person name="Beeby M."/>
            <person name="Murphy G.E."/>
            <person name="Leadbetter J.R."/>
            <person name="Hendrixson D.R."/>
            <person name="Briegel A."/>
            <person name="Li Z."/>
            <person name="Shi J."/>
            <person name="Tocheva E.I."/>
            <person name="Muller A."/>
            <person name="Dobro M.J."/>
            <person name="Jensen G.J."/>
        </authorList>
    </citation>
    <scope>NUCLEOTIDE SEQUENCE [LARGE SCALE GENOMIC DNA]</scope>
    <source>
        <strain evidence="20 21">DSM 6540</strain>
    </source>
</reference>
<evidence type="ECO:0000256" key="15">
    <source>
        <dbReference type="ARBA" id="ARBA00023136"/>
    </source>
</evidence>
<dbReference type="PROSITE" id="PS01315">
    <property type="entry name" value="CDS"/>
    <property type="match status" value="1"/>
</dbReference>
<dbReference type="Proteomes" id="UP000003240">
    <property type="component" value="Unassembled WGS sequence"/>
</dbReference>
<feature type="transmembrane region" description="Helical" evidence="19">
    <location>
        <begin position="104"/>
        <end position="123"/>
    </location>
</feature>
<feature type="transmembrane region" description="Helical" evidence="19">
    <location>
        <begin position="253"/>
        <end position="273"/>
    </location>
</feature>
<protein>
    <recommendedName>
        <fullName evidence="7 18">Phosphatidate cytidylyltransferase</fullName>
        <ecNumber evidence="6 18">2.7.7.41</ecNumber>
    </recommendedName>
</protein>
<evidence type="ECO:0000256" key="18">
    <source>
        <dbReference type="RuleBase" id="RU003938"/>
    </source>
</evidence>
<comment type="similarity">
    <text evidence="5 18">Belongs to the CDS family.</text>
</comment>
<evidence type="ECO:0000256" key="3">
    <source>
        <dbReference type="ARBA" id="ARBA00005119"/>
    </source>
</evidence>
<keyword evidence="17" id="KW-1208">Phospholipid metabolism</keyword>
<feature type="transmembrane region" description="Helical" evidence="19">
    <location>
        <begin position="6"/>
        <end position="39"/>
    </location>
</feature>
<evidence type="ECO:0000313" key="20">
    <source>
        <dbReference type="EMBL" id="EGO63187.1"/>
    </source>
</evidence>
<organism evidence="20 21">
    <name type="scientific">Acetonema longum DSM 6540</name>
    <dbReference type="NCBI Taxonomy" id="1009370"/>
    <lineage>
        <taxon>Bacteria</taxon>
        <taxon>Bacillati</taxon>
        <taxon>Bacillota</taxon>
        <taxon>Negativicutes</taxon>
        <taxon>Acetonemataceae</taxon>
        <taxon>Acetonema</taxon>
    </lineage>
</organism>
<dbReference type="GO" id="GO:0004605">
    <property type="term" value="F:phosphatidate cytidylyltransferase activity"/>
    <property type="evidence" value="ECO:0007669"/>
    <property type="project" value="UniProtKB-EC"/>
</dbReference>
<dbReference type="STRING" id="1009370.ALO_14272"/>
<evidence type="ECO:0000256" key="8">
    <source>
        <dbReference type="ARBA" id="ARBA00022475"/>
    </source>
</evidence>
<evidence type="ECO:0000256" key="9">
    <source>
        <dbReference type="ARBA" id="ARBA00022516"/>
    </source>
</evidence>
<keyword evidence="21" id="KW-1185">Reference proteome</keyword>
<name>F7NL82_9FIRM</name>
<dbReference type="EC" id="2.7.7.41" evidence="6 18"/>
<keyword evidence="8" id="KW-1003">Cell membrane</keyword>
<evidence type="ECO:0000256" key="11">
    <source>
        <dbReference type="ARBA" id="ARBA00022692"/>
    </source>
</evidence>
<keyword evidence="11 18" id="KW-0812">Transmembrane</keyword>
<dbReference type="Pfam" id="PF01148">
    <property type="entry name" value="CTP_transf_1"/>
    <property type="match status" value="1"/>
</dbReference>
<evidence type="ECO:0000256" key="19">
    <source>
        <dbReference type="SAM" id="Phobius"/>
    </source>
</evidence>
<keyword evidence="13 19" id="KW-1133">Transmembrane helix</keyword>
<dbReference type="EMBL" id="AFGF01000126">
    <property type="protein sequence ID" value="EGO63187.1"/>
    <property type="molecule type" value="Genomic_DNA"/>
</dbReference>
<evidence type="ECO:0000313" key="21">
    <source>
        <dbReference type="Proteomes" id="UP000003240"/>
    </source>
</evidence>
<proteinExistence type="inferred from homology"/>
<dbReference type="GO" id="GO:0016024">
    <property type="term" value="P:CDP-diacylglycerol biosynthetic process"/>
    <property type="evidence" value="ECO:0007669"/>
    <property type="project" value="UniProtKB-UniPathway"/>
</dbReference>
<comment type="pathway">
    <text evidence="3 18">Phospholipid metabolism; CDP-diacylglycerol biosynthesis; CDP-diacylglycerol from sn-glycerol 3-phosphate: step 3/3.</text>
</comment>
<comment type="caution">
    <text evidence="20">The sequence shown here is derived from an EMBL/GenBank/DDBJ whole genome shotgun (WGS) entry which is preliminary data.</text>
</comment>
<evidence type="ECO:0000256" key="2">
    <source>
        <dbReference type="ARBA" id="ARBA00004651"/>
    </source>
</evidence>
<evidence type="ECO:0000256" key="13">
    <source>
        <dbReference type="ARBA" id="ARBA00022989"/>
    </source>
</evidence>
<evidence type="ECO:0000256" key="14">
    <source>
        <dbReference type="ARBA" id="ARBA00023098"/>
    </source>
</evidence>
<evidence type="ECO:0000256" key="12">
    <source>
        <dbReference type="ARBA" id="ARBA00022695"/>
    </source>
</evidence>
<keyword evidence="9" id="KW-0444">Lipid biosynthesis</keyword>
<keyword evidence="12 18" id="KW-0548">Nucleotidyltransferase</keyword>
<evidence type="ECO:0000256" key="7">
    <source>
        <dbReference type="ARBA" id="ARBA00019373"/>
    </source>
</evidence>
<comment type="catalytic activity">
    <reaction evidence="1 18">
        <text>a 1,2-diacyl-sn-glycero-3-phosphate + CTP + H(+) = a CDP-1,2-diacyl-sn-glycerol + diphosphate</text>
        <dbReference type="Rhea" id="RHEA:16229"/>
        <dbReference type="ChEBI" id="CHEBI:15378"/>
        <dbReference type="ChEBI" id="CHEBI:33019"/>
        <dbReference type="ChEBI" id="CHEBI:37563"/>
        <dbReference type="ChEBI" id="CHEBI:58332"/>
        <dbReference type="ChEBI" id="CHEBI:58608"/>
        <dbReference type="EC" id="2.7.7.41"/>
    </reaction>
</comment>
<sequence length="274" mass="30266">MLLKRIITALIGIPVAVYIINYGSWLFTAVISFIAVIAWLEFARMLRQKDVCISKFWGIIAILLFMATAWLGNTLEISFTIWLFLLLLAGILVLYPDRVRIPDIIFTFFGIVYIGASFTYFVLLRFTQESFTLSTAAGALDMGAAYLWVAFVGTWSSDTFAYFCGTCWGKHKLCPVISPGKTYEGFFGGLAGCILVVTALGCFFSFPLVHTFAIGAVVGLVAPLGDLLESALKRYCGVKDSGTLLPGHGGVLDRFDSLLFAVPVVYFYVYFFIL</sequence>
<dbReference type="OrthoDB" id="9799199at2"/>
<gene>
    <name evidence="20" type="ORF">ALO_14272</name>
</gene>
<keyword evidence="10 18" id="KW-0808">Transferase</keyword>
<evidence type="ECO:0000256" key="5">
    <source>
        <dbReference type="ARBA" id="ARBA00010185"/>
    </source>
</evidence>
<dbReference type="PANTHER" id="PTHR46382:SF1">
    <property type="entry name" value="PHOSPHATIDATE CYTIDYLYLTRANSFERASE"/>
    <property type="match status" value="1"/>
</dbReference>
<keyword evidence="15 19" id="KW-0472">Membrane</keyword>
<dbReference type="AlphaFoldDB" id="F7NL82"/>
<dbReference type="UniPathway" id="UPA00557">
    <property type="reaction ID" value="UER00614"/>
</dbReference>
<evidence type="ECO:0000256" key="10">
    <source>
        <dbReference type="ARBA" id="ARBA00022679"/>
    </source>
</evidence>
<evidence type="ECO:0000256" key="17">
    <source>
        <dbReference type="ARBA" id="ARBA00023264"/>
    </source>
</evidence>
<dbReference type="PANTHER" id="PTHR46382">
    <property type="entry name" value="PHOSPHATIDATE CYTIDYLYLTRANSFERASE"/>
    <property type="match status" value="1"/>
</dbReference>
<feature type="transmembrane region" description="Helical" evidence="19">
    <location>
        <begin position="185"/>
        <end position="206"/>
    </location>
</feature>
<evidence type="ECO:0000256" key="6">
    <source>
        <dbReference type="ARBA" id="ARBA00012487"/>
    </source>
</evidence>
<feature type="transmembrane region" description="Helical" evidence="19">
    <location>
        <begin position="51"/>
        <end position="71"/>
    </location>
</feature>
<feature type="transmembrane region" description="Helical" evidence="19">
    <location>
        <begin position="143"/>
        <end position="164"/>
    </location>
</feature>
<feature type="transmembrane region" description="Helical" evidence="19">
    <location>
        <begin position="77"/>
        <end position="95"/>
    </location>
</feature>
<dbReference type="eggNOG" id="COG4589">
    <property type="taxonomic scope" value="Bacteria"/>
</dbReference>
<evidence type="ECO:0000256" key="1">
    <source>
        <dbReference type="ARBA" id="ARBA00001698"/>
    </source>
</evidence>
<keyword evidence="16" id="KW-0594">Phospholipid biosynthesis</keyword>
<evidence type="ECO:0000256" key="4">
    <source>
        <dbReference type="ARBA" id="ARBA00005189"/>
    </source>
</evidence>
<dbReference type="GO" id="GO:0005886">
    <property type="term" value="C:plasma membrane"/>
    <property type="evidence" value="ECO:0007669"/>
    <property type="project" value="UniProtKB-SubCell"/>
</dbReference>
<dbReference type="InterPro" id="IPR000374">
    <property type="entry name" value="PC_trans"/>
</dbReference>
<keyword evidence="14" id="KW-0443">Lipid metabolism</keyword>
<comment type="pathway">
    <text evidence="4">Lipid metabolism.</text>
</comment>